<keyword evidence="1" id="KW-0175">Coiled coil</keyword>
<proteinExistence type="predicted"/>
<comment type="caution">
    <text evidence="3">The sequence shown here is derived from an EMBL/GenBank/DDBJ whole genome shotgun (WGS) entry which is preliminary data.</text>
</comment>
<dbReference type="Pfam" id="PF16872">
    <property type="entry name" value="putAbiC"/>
    <property type="match status" value="1"/>
</dbReference>
<evidence type="ECO:0000313" key="3">
    <source>
        <dbReference type="EMBL" id="EHN69910.1"/>
    </source>
</evidence>
<feature type="coiled-coil region" evidence="1">
    <location>
        <begin position="526"/>
        <end position="560"/>
    </location>
</feature>
<accession>A0AAV3ESR5</accession>
<dbReference type="InterPro" id="IPR031709">
    <property type="entry name" value="PutAbiC"/>
</dbReference>
<reference evidence="3 4" key="1">
    <citation type="journal article" date="2012" name="J. Bacteriol.">
        <title>Draft Genome Sequence of Vibrio fischeri SR5, a Strain Isolated from the Light Organ of the Mediterranean Squid Sepiola robusta.</title>
        <authorList>
            <person name="Gyllborg M.C."/>
            <person name="Sahl J.W."/>
            <person name="Cronin D.C.III."/>
            <person name="Rasko D.A."/>
            <person name="Mandel M.J."/>
        </authorList>
    </citation>
    <scope>NUCLEOTIDE SEQUENCE [LARGE SCALE GENOMIC DNA]</scope>
    <source>
        <strain evidence="3 4">SR5</strain>
    </source>
</reference>
<organism evidence="3 4">
    <name type="scientific">Aliivibrio fischeri SR5</name>
    <dbReference type="NCBI Taxonomy" id="1088719"/>
    <lineage>
        <taxon>Bacteria</taxon>
        <taxon>Pseudomonadati</taxon>
        <taxon>Pseudomonadota</taxon>
        <taxon>Gammaproteobacteria</taxon>
        <taxon>Vibrionales</taxon>
        <taxon>Vibrionaceae</taxon>
        <taxon>Aliivibrio</taxon>
    </lineage>
</organism>
<keyword evidence="2" id="KW-0812">Transmembrane</keyword>
<feature type="transmembrane region" description="Helical" evidence="2">
    <location>
        <begin position="133"/>
        <end position="152"/>
    </location>
</feature>
<dbReference type="EMBL" id="AHIH01000005">
    <property type="protein sequence ID" value="EHN69910.1"/>
    <property type="molecule type" value="Genomic_DNA"/>
</dbReference>
<name>A0AAV3ESR5_ALIFS</name>
<gene>
    <name evidence="3" type="ORF">VFSR5_1546</name>
</gene>
<evidence type="ECO:0000256" key="2">
    <source>
        <dbReference type="SAM" id="Phobius"/>
    </source>
</evidence>
<protein>
    <submittedName>
        <fullName evidence="3">Uncharacterized protein</fullName>
    </submittedName>
</protein>
<evidence type="ECO:0000256" key="1">
    <source>
        <dbReference type="SAM" id="Coils"/>
    </source>
</evidence>
<keyword evidence="2" id="KW-1133">Transmembrane helix</keyword>
<feature type="transmembrane region" description="Helical" evidence="2">
    <location>
        <begin position="76"/>
        <end position="96"/>
    </location>
</feature>
<sequence length="588" mass="69551">MIKLERNLRYNGFTGSIYSKPNGFLYGEVEEIEKNNSYEGRTFKELEQQFKNRINYFYEQHAAMGIKPQQSKKNHLFILVLASLFLSSVGIIWYLWGFYINEMPIVQFTNQAESTINIKMEWWDKASSFLNNLSAPTLSFLSFIALLYTIYLQNKSYRLSLKELALTREELEMTRKEIEKTTIANQEQADALKSQVIEAQNRAIEQRQLAQEQQRITQVQQFENTFFSLLANHEKSLNKITESKHGKSIADEALTNLKNKRNGDRTRSYNFFEYNEITSYFIVLYQLLKFIKKYPHTEGTDDNDKLLIEKKYTSLIRAYIPNDVLMLILFNCVVDENSDKKFNYFKEYKSIIERYSFLEHVSIEYYYNDDLKLIANSYSISNCAFGNNVGEVKLKINYLVIMIFNEYIIGELRKTDFFDYEKNINSEILLINNLLTNSRNIEFLYKELEECKCNVEASLKSENIKEEQVHYRTLARLRRRLIQYYDGKLYPEVKNENSGTCHYFEEDELKFILNELEIAKGILDEKRLTSKEVTDKENKIQILEDNIKVKRLNLENLIKEDIKANNLDFGLNKDGILLSELRYYIGNR</sequence>
<dbReference type="Proteomes" id="UP000004521">
    <property type="component" value="Chromosome I"/>
</dbReference>
<dbReference type="RefSeq" id="WP_005419607.1">
    <property type="nucleotide sequence ID" value="NZ_CM001400.1"/>
</dbReference>
<dbReference type="AlphaFoldDB" id="A0AAV3ESR5"/>
<evidence type="ECO:0000313" key="4">
    <source>
        <dbReference type="Proteomes" id="UP000004521"/>
    </source>
</evidence>
<keyword evidence="2" id="KW-0472">Membrane</keyword>